<dbReference type="GO" id="GO:0032991">
    <property type="term" value="C:protein-containing complex"/>
    <property type="evidence" value="ECO:0007669"/>
    <property type="project" value="Ensembl"/>
</dbReference>
<evidence type="ECO:0000313" key="3">
    <source>
        <dbReference type="Ensembl" id="ENSSPUP00000023697.1"/>
    </source>
</evidence>
<dbReference type="Proteomes" id="UP000694392">
    <property type="component" value="Unplaced"/>
</dbReference>
<feature type="compositionally biased region" description="Acidic residues" evidence="1">
    <location>
        <begin position="131"/>
        <end position="162"/>
    </location>
</feature>
<evidence type="ECO:0000259" key="2">
    <source>
        <dbReference type="Pfam" id="PF15696"/>
    </source>
</evidence>
<dbReference type="Pfam" id="PF15696">
    <property type="entry name" value="RAD51_interact"/>
    <property type="match status" value="1"/>
</dbReference>
<dbReference type="GeneTree" id="ENSGT00940000153414"/>
<dbReference type="GO" id="GO:0010845">
    <property type="term" value="P:positive regulation of reciprocal meiotic recombination"/>
    <property type="evidence" value="ECO:0007669"/>
    <property type="project" value="Ensembl"/>
</dbReference>
<dbReference type="GO" id="GO:0000785">
    <property type="term" value="C:chromatin"/>
    <property type="evidence" value="ECO:0007669"/>
    <property type="project" value="Ensembl"/>
</dbReference>
<dbReference type="GO" id="GO:0003697">
    <property type="term" value="F:single-stranded DNA binding"/>
    <property type="evidence" value="ECO:0007669"/>
    <property type="project" value="Ensembl"/>
</dbReference>
<feature type="compositionally biased region" description="Basic and acidic residues" evidence="1">
    <location>
        <begin position="163"/>
        <end position="188"/>
    </location>
</feature>
<dbReference type="GO" id="GO:1905168">
    <property type="term" value="P:positive regulation of double-strand break repair via homologous recombination"/>
    <property type="evidence" value="ECO:0007669"/>
    <property type="project" value="Ensembl"/>
</dbReference>
<accession>A0A8D0HT78</accession>
<evidence type="ECO:0000256" key="1">
    <source>
        <dbReference type="SAM" id="MobiDB-lite"/>
    </source>
</evidence>
<dbReference type="GO" id="GO:0071479">
    <property type="term" value="P:cellular response to ionizing radiation"/>
    <property type="evidence" value="ECO:0007669"/>
    <property type="project" value="Ensembl"/>
</dbReference>
<dbReference type="GO" id="GO:0005634">
    <property type="term" value="C:nucleus"/>
    <property type="evidence" value="ECO:0007669"/>
    <property type="project" value="Ensembl"/>
</dbReference>
<feature type="compositionally biased region" description="Basic residues" evidence="1">
    <location>
        <begin position="1"/>
        <end position="14"/>
    </location>
</feature>
<protein>
    <submittedName>
        <fullName evidence="3">RAD51 associated protein 1</fullName>
    </submittedName>
</protein>
<reference evidence="3" key="1">
    <citation type="submission" date="2025-08" db="UniProtKB">
        <authorList>
            <consortium name="Ensembl"/>
        </authorList>
    </citation>
    <scope>IDENTIFICATION</scope>
</reference>
<feature type="region of interest" description="Disordered" evidence="1">
    <location>
        <begin position="1"/>
        <end position="32"/>
    </location>
</feature>
<proteinExistence type="predicted"/>
<feature type="domain" description="RAD51 interacting motif" evidence="2">
    <location>
        <begin position="250"/>
        <end position="288"/>
    </location>
</feature>
<feature type="compositionally biased region" description="Polar residues" evidence="1">
    <location>
        <begin position="50"/>
        <end position="59"/>
    </location>
</feature>
<gene>
    <name evidence="3" type="primary">RAD51AP1</name>
</gene>
<name>A0A8D0HT78_SPHPU</name>
<dbReference type="OMA" id="WNPPAQV"/>
<dbReference type="InterPro" id="IPR031419">
    <property type="entry name" value="RAD51_interact"/>
</dbReference>
<dbReference type="GO" id="GO:0000724">
    <property type="term" value="P:double-strand break repair via homologous recombination"/>
    <property type="evidence" value="ECO:0007669"/>
    <property type="project" value="Ensembl"/>
</dbReference>
<keyword evidence="4" id="KW-1185">Reference proteome</keyword>
<dbReference type="GO" id="GO:0036297">
    <property type="term" value="P:interstrand cross-link repair"/>
    <property type="evidence" value="ECO:0007669"/>
    <property type="project" value="Ensembl"/>
</dbReference>
<dbReference type="GO" id="GO:0003690">
    <property type="term" value="F:double-stranded DNA binding"/>
    <property type="evidence" value="ECO:0007669"/>
    <property type="project" value="Ensembl"/>
</dbReference>
<dbReference type="AlphaFoldDB" id="A0A8D0HT78"/>
<dbReference type="GO" id="GO:0003723">
    <property type="term" value="F:RNA binding"/>
    <property type="evidence" value="ECO:0007669"/>
    <property type="project" value="Ensembl"/>
</dbReference>
<evidence type="ECO:0000313" key="4">
    <source>
        <dbReference type="Proteomes" id="UP000694392"/>
    </source>
</evidence>
<dbReference type="InterPro" id="IPR052003">
    <property type="entry name" value="HR_DNA-Binding_Protein"/>
</dbReference>
<sequence>MEKKREKREKQKKPHKEETPVLRTTSTKRVSLDDKLYQRDLEVAVALSVKGSSSNNLHVQDSHEQGTEKCDRTETENIDSSHPLSGCSVDSDILSLDQIADENDTSTSDRRQRTVPSKAISQQKKLLRDDRDEDNADNYEPEFVSNEESESDSDFSEEDDEDFSVKKRKTEENKKRETHLKAKVEKKEKKPAKSRANSTVTAVAVAPMEIPAKSQPAVKMTSHSPEPFEKPLKTSSPSTDNRKSKWIPPAASGSSGNPLGGISVKSPTQSLRLGLSRFARVKPLHPSATSS</sequence>
<organism evidence="3 4">
    <name type="scientific">Sphenodon punctatus</name>
    <name type="common">Tuatara</name>
    <name type="synonym">Hatteria punctata</name>
    <dbReference type="NCBI Taxonomy" id="8508"/>
    <lineage>
        <taxon>Eukaryota</taxon>
        <taxon>Metazoa</taxon>
        <taxon>Chordata</taxon>
        <taxon>Craniata</taxon>
        <taxon>Vertebrata</taxon>
        <taxon>Euteleostomi</taxon>
        <taxon>Lepidosauria</taxon>
        <taxon>Sphenodontia</taxon>
        <taxon>Sphenodontidae</taxon>
        <taxon>Sphenodon</taxon>
    </lineage>
</organism>
<dbReference type="Ensembl" id="ENSSPUT00000025281.1">
    <property type="protein sequence ID" value="ENSSPUP00000023697.1"/>
    <property type="gene ID" value="ENSSPUG00000018165.1"/>
</dbReference>
<reference evidence="3" key="2">
    <citation type="submission" date="2025-09" db="UniProtKB">
        <authorList>
            <consortium name="Ensembl"/>
        </authorList>
    </citation>
    <scope>IDENTIFICATION</scope>
</reference>
<feature type="compositionally biased region" description="Basic and acidic residues" evidence="1">
    <location>
        <begin position="60"/>
        <end position="75"/>
    </location>
</feature>
<feature type="region of interest" description="Disordered" evidence="1">
    <location>
        <begin position="49"/>
        <end position="268"/>
    </location>
</feature>
<dbReference type="GO" id="GO:0062037">
    <property type="term" value="F:D-loop DNA binding"/>
    <property type="evidence" value="ECO:0007669"/>
    <property type="project" value="Ensembl"/>
</dbReference>
<dbReference type="PANTHER" id="PTHR15361:SF4">
    <property type="entry name" value="RAD51-ASSOCIATED PROTEIN 1"/>
    <property type="match status" value="1"/>
</dbReference>
<dbReference type="PANTHER" id="PTHR15361">
    <property type="entry name" value="RAD51/NUKS-INTERACTING PROTEIN"/>
    <property type="match status" value="1"/>
</dbReference>